<dbReference type="Proteomes" id="UP001141327">
    <property type="component" value="Unassembled WGS sequence"/>
</dbReference>
<feature type="compositionally biased region" description="Acidic residues" evidence="1">
    <location>
        <begin position="1152"/>
        <end position="1161"/>
    </location>
</feature>
<feature type="region of interest" description="Disordered" evidence="1">
    <location>
        <begin position="524"/>
        <end position="555"/>
    </location>
</feature>
<organism evidence="2 3">
    <name type="scientific">Paratrimastix pyriformis</name>
    <dbReference type="NCBI Taxonomy" id="342808"/>
    <lineage>
        <taxon>Eukaryota</taxon>
        <taxon>Metamonada</taxon>
        <taxon>Preaxostyla</taxon>
        <taxon>Paratrimastigidae</taxon>
        <taxon>Paratrimastix</taxon>
    </lineage>
</organism>
<evidence type="ECO:0000313" key="2">
    <source>
        <dbReference type="EMBL" id="KAJ4462797.1"/>
    </source>
</evidence>
<comment type="caution">
    <text evidence="2">The sequence shown here is derived from an EMBL/GenBank/DDBJ whole genome shotgun (WGS) entry which is preliminary data.</text>
</comment>
<gene>
    <name evidence="2" type="ORF">PAPYR_822</name>
</gene>
<name>A0ABQ8UYD7_9EUKA</name>
<feature type="compositionally biased region" description="Pro residues" evidence="1">
    <location>
        <begin position="1220"/>
        <end position="1234"/>
    </location>
</feature>
<feature type="compositionally biased region" description="Low complexity" evidence="1">
    <location>
        <begin position="944"/>
        <end position="956"/>
    </location>
</feature>
<protein>
    <submittedName>
        <fullName evidence="2">Uncharacterized protein</fullName>
    </submittedName>
</protein>
<feature type="region of interest" description="Disordered" evidence="1">
    <location>
        <begin position="329"/>
        <end position="416"/>
    </location>
</feature>
<feature type="region of interest" description="Disordered" evidence="1">
    <location>
        <begin position="74"/>
        <end position="241"/>
    </location>
</feature>
<feature type="compositionally biased region" description="Low complexity" evidence="1">
    <location>
        <begin position="1113"/>
        <end position="1141"/>
    </location>
</feature>
<keyword evidence="3" id="KW-1185">Reference proteome</keyword>
<feature type="compositionally biased region" description="Pro residues" evidence="1">
    <location>
        <begin position="387"/>
        <end position="415"/>
    </location>
</feature>
<feature type="region of interest" description="Disordered" evidence="1">
    <location>
        <begin position="1016"/>
        <end position="1253"/>
    </location>
</feature>
<feature type="compositionally biased region" description="Pro residues" evidence="1">
    <location>
        <begin position="862"/>
        <end position="875"/>
    </location>
</feature>
<feature type="compositionally biased region" description="Low complexity" evidence="1">
    <location>
        <begin position="332"/>
        <end position="342"/>
    </location>
</feature>
<feature type="compositionally biased region" description="Pro residues" evidence="1">
    <location>
        <begin position="920"/>
        <end position="942"/>
    </location>
</feature>
<feature type="region of interest" description="Disordered" evidence="1">
    <location>
        <begin position="1265"/>
        <end position="1298"/>
    </location>
</feature>
<reference evidence="2" key="1">
    <citation type="journal article" date="2022" name="bioRxiv">
        <title>Genomics of Preaxostyla Flagellates Illuminates Evolutionary Transitions and the Path Towards Mitochondrial Loss.</title>
        <authorList>
            <person name="Novak L.V.F."/>
            <person name="Treitli S.C."/>
            <person name="Pyrih J."/>
            <person name="Halakuc P."/>
            <person name="Pipaliya S.V."/>
            <person name="Vacek V."/>
            <person name="Brzon O."/>
            <person name="Soukal P."/>
            <person name="Eme L."/>
            <person name="Dacks J.B."/>
            <person name="Karnkowska A."/>
            <person name="Elias M."/>
            <person name="Hampl V."/>
        </authorList>
    </citation>
    <scope>NUCLEOTIDE SEQUENCE</scope>
    <source>
        <strain evidence="2">RCP-MX</strain>
    </source>
</reference>
<proteinExistence type="predicted"/>
<feature type="compositionally biased region" description="Pro residues" evidence="1">
    <location>
        <begin position="1044"/>
        <end position="1058"/>
    </location>
</feature>
<evidence type="ECO:0000256" key="1">
    <source>
        <dbReference type="SAM" id="MobiDB-lite"/>
    </source>
</evidence>
<feature type="compositionally biased region" description="Basic and acidic residues" evidence="1">
    <location>
        <begin position="1188"/>
        <end position="1200"/>
    </location>
</feature>
<feature type="region of interest" description="Disordered" evidence="1">
    <location>
        <begin position="720"/>
        <end position="974"/>
    </location>
</feature>
<feature type="region of interest" description="Disordered" evidence="1">
    <location>
        <begin position="625"/>
        <end position="650"/>
    </location>
</feature>
<dbReference type="EMBL" id="JAPMOS010000002">
    <property type="protein sequence ID" value="KAJ4462797.1"/>
    <property type="molecule type" value="Genomic_DNA"/>
</dbReference>
<feature type="compositionally biased region" description="Polar residues" evidence="1">
    <location>
        <begin position="785"/>
        <end position="796"/>
    </location>
</feature>
<feature type="compositionally biased region" description="Low complexity" evidence="1">
    <location>
        <begin position="1059"/>
        <end position="1083"/>
    </location>
</feature>
<evidence type="ECO:0000313" key="3">
    <source>
        <dbReference type="Proteomes" id="UP001141327"/>
    </source>
</evidence>
<feature type="compositionally biased region" description="Polar residues" evidence="1">
    <location>
        <begin position="1088"/>
        <end position="1098"/>
    </location>
</feature>
<accession>A0ABQ8UYD7</accession>
<sequence>MGTLAVRRGDDPLALARSFVETFHLRAAMCQEIVDRIKDHVLQYYLTAPEHPPGGEEGDLGPAPEDELCLNLLEPAATDPPPSCRGEPRGAAEEGASFPEGNTVDVSAIEGSPSADPNSPAGGPDLAEWEPPASPAAPPSADEAGPGSPPAMTMTPPAQAQAQVVQEAQAQAQAQAASGGRFLVPPLRLGAPSPGGQPSEAGPSLGSSSGVLAAFGRPEQPRPAQPPPNLDDETPGWRSGCMRSLPPGLGLAGIDHRWAPYPAWCTATATGTGMGCRVALRLAGRQGRIKVREESSPAELAMRFGGRHKLAPVAVERLERLIEQNIRHWTAQQQQQQQQQQQPPSAEPVVARPAGGVAGPSNQGGRPSSGPGHFLPALMMSSLGPVTPAPLAPPATAPWSTPPAQQPLPPPPRPVPTARSLTAMMMAAMQGPPTPARPPDRCWSPSVVHLLPSFCMISMLRLLVPSHLRHFVRLVRDVWDLGASNLFVVGFLLVIDCEKIVGPCLGRLTELLLSGTPVGQNEPAQVAARTHTRLTDRRPRPSGQILTPGSLPRESNLFPPGVTQLQVECSASAFGVSLAENIPTKWIGVQACRRCNHWTPSRICTSVPVCCIFSIAYLIAIPRSNPETRNSKRSSPPDAAASPARRSPIPPPRALSLFAALSPGVQPHHRGLSEGSIMDGMRFSVPSRLPVVPSPTPGSVPFVTTRPALPHRTAARLERLLSSRPGGPQRHPSSRLSLAIDHAPDDRPGSPPSAPSALRLLLLGGGPAPEPTAHGSATLPPPAHGSTSTPHESSWATLPAIHSPAQASPHPPRRHGPPWPQGQGPAQPPNTNTGSPLDGHSPTQPRPWEAHPGLPCCSALPGSPPQPKNGSPPQPKTARPTPVRRPPPARPAPPEGPVLWHVQPHAPPPECPCSCACPRQPQPQPQPPHSPDATVGPPPAPLPLRAVSAVSAALRRMSSRSRLRAAHNNNASQASLRPLVPGTIAQRFFYLQAEGAQDEEAQAEAAGGLLARYWEGDEGWGGDLEGTPAGSADSSYSYYCDPAGPSPEDPDPSAPPSSPSASSSGAASASSGARSASPSPASPLSRVPSGTSIRSGPTASKGPPKRPPKRPSVPRARSFQPRAAARIRAALLLHRGGTPMAGPGPGPGAGEGEGEVIEEAEGPGPGEGHDPPGHQEAPPMAMAAGSEDEPRGDSGHDHGHGPARGLAEDEAVASQRDQPPLLPRTPAAPRPPPARGSDPNHPGGPGGPCPRVVCPIAIRAAPDAGLQPFLSGPSARPLPNPPAGPVVARQPSGPGNPR</sequence>
<feature type="compositionally biased region" description="Pro residues" evidence="1">
    <location>
        <begin position="883"/>
        <end position="896"/>
    </location>
</feature>
<feature type="compositionally biased region" description="Low complexity" evidence="1">
    <location>
        <begin position="633"/>
        <end position="647"/>
    </location>
</feature>
<feature type="compositionally biased region" description="Low complexity" evidence="1">
    <location>
        <begin position="158"/>
        <end position="177"/>
    </location>
</feature>